<feature type="compositionally biased region" description="Low complexity" evidence="1">
    <location>
        <begin position="70"/>
        <end position="94"/>
    </location>
</feature>
<accession>A0ABM7PTV7</accession>
<feature type="region of interest" description="Disordered" evidence="1">
    <location>
        <begin position="22"/>
        <end position="145"/>
    </location>
</feature>
<evidence type="ECO:0000256" key="1">
    <source>
        <dbReference type="SAM" id="MobiDB-lite"/>
    </source>
</evidence>
<feature type="compositionally biased region" description="Basic and acidic residues" evidence="1">
    <location>
        <begin position="136"/>
        <end position="145"/>
    </location>
</feature>
<name>A0ABM7PTV7_SINCY</name>
<reference evidence="2 3" key="1">
    <citation type="journal article" date="2021" name="J. Biosci. Bioeng.">
        <title>Identification and characterization of a chc gene cluster responsible for the aromatization pathway of cyclohexanecarboxylate degradation in Sinomonas cyclohexanicum ATCC 51369.</title>
        <authorList>
            <person name="Yamamoto T."/>
            <person name="Hasegawa Y."/>
            <person name="Lau P.C.K."/>
            <person name="Iwaki H."/>
        </authorList>
    </citation>
    <scope>NUCLEOTIDE SEQUENCE [LARGE SCALE GENOMIC DNA]</scope>
    <source>
        <strain evidence="2 3">ATCC 51369</strain>
    </source>
</reference>
<organism evidence="2 3">
    <name type="scientific">Sinomonas cyclohexanicum</name>
    <name type="common">Corynebacterium cyclohexanicum</name>
    <dbReference type="NCBI Taxonomy" id="322009"/>
    <lineage>
        <taxon>Bacteria</taxon>
        <taxon>Bacillati</taxon>
        <taxon>Actinomycetota</taxon>
        <taxon>Actinomycetes</taxon>
        <taxon>Micrococcales</taxon>
        <taxon>Micrococcaceae</taxon>
        <taxon>Sinomonas</taxon>
    </lineage>
</organism>
<feature type="compositionally biased region" description="Low complexity" evidence="1">
    <location>
        <begin position="105"/>
        <end position="129"/>
    </location>
</feature>
<evidence type="ECO:0000313" key="3">
    <source>
        <dbReference type="Proteomes" id="UP001319861"/>
    </source>
</evidence>
<gene>
    <name evidence="2" type="ORF">SCMU_15080</name>
</gene>
<evidence type="ECO:0000313" key="2">
    <source>
        <dbReference type="EMBL" id="BCT75666.1"/>
    </source>
</evidence>
<sequence length="164" mass="18275">MSWIFWVVVLGWVIPFVMRKVGQQGQRGGRPPYQQGRRDQYGQYPGNQYPGPQYPAPQQTQPAPPPRQGQPPQGQLPEGQSTAPANPQAPWWQQPLPPGFPGQPTPQARPQAQPEASPSGAPGAPDDSPQGYRARRLAELDRQFSEQKISLEEYMKARNEVMRG</sequence>
<proteinExistence type="predicted"/>
<keyword evidence="3" id="KW-1185">Reference proteome</keyword>
<feature type="compositionally biased region" description="Low complexity" evidence="1">
    <location>
        <begin position="29"/>
        <end position="61"/>
    </location>
</feature>
<feature type="compositionally biased region" description="Pro residues" evidence="1">
    <location>
        <begin position="95"/>
        <end position="104"/>
    </location>
</feature>
<dbReference type="RefSeq" id="WP_229232388.1">
    <property type="nucleotide sequence ID" value="NZ_AP024525.1"/>
</dbReference>
<dbReference type="EMBL" id="AP024525">
    <property type="protein sequence ID" value="BCT75666.1"/>
    <property type="molecule type" value="Genomic_DNA"/>
</dbReference>
<protein>
    <recommendedName>
        <fullName evidence="4">SHOCT domain-containing protein</fullName>
    </recommendedName>
</protein>
<evidence type="ECO:0008006" key="4">
    <source>
        <dbReference type="Google" id="ProtNLM"/>
    </source>
</evidence>
<dbReference type="Proteomes" id="UP001319861">
    <property type="component" value="Chromosome"/>
</dbReference>